<evidence type="ECO:0000259" key="1">
    <source>
        <dbReference type="Pfam" id="PF08125"/>
    </source>
</evidence>
<dbReference type="Pfam" id="PF08125">
    <property type="entry name" value="Mannitol_dh_C"/>
    <property type="match status" value="1"/>
</dbReference>
<dbReference type="EMBL" id="BAAAKV010000027">
    <property type="protein sequence ID" value="GAA1173148.1"/>
    <property type="molecule type" value="Genomic_DNA"/>
</dbReference>
<organism evidence="2 3">
    <name type="scientific">Streptomyces hebeiensis</name>
    <dbReference type="NCBI Taxonomy" id="229486"/>
    <lineage>
        <taxon>Bacteria</taxon>
        <taxon>Bacillati</taxon>
        <taxon>Actinomycetota</taxon>
        <taxon>Actinomycetes</taxon>
        <taxon>Kitasatosporales</taxon>
        <taxon>Streptomycetaceae</taxon>
        <taxon>Streptomyces</taxon>
    </lineage>
</organism>
<dbReference type="SUPFAM" id="SSF48179">
    <property type="entry name" value="6-phosphogluconate dehydrogenase C-terminal domain-like"/>
    <property type="match status" value="1"/>
</dbReference>
<dbReference type="InterPro" id="IPR050988">
    <property type="entry name" value="Mannitol_DH/Oxidoreductase"/>
</dbReference>
<dbReference type="Gene3D" id="1.10.1040.10">
    <property type="entry name" value="N-(1-d-carboxylethyl)-l-norvaline Dehydrogenase, domain 2"/>
    <property type="match status" value="1"/>
</dbReference>
<name>A0ABP4FF31_9ACTN</name>
<dbReference type="InterPro" id="IPR008927">
    <property type="entry name" value="6-PGluconate_DH-like_C_sf"/>
</dbReference>
<gene>
    <name evidence="2" type="ORF">GCM10009654_33030</name>
</gene>
<reference evidence="3" key="1">
    <citation type="journal article" date="2019" name="Int. J. Syst. Evol. Microbiol.">
        <title>The Global Catalogue of Microorganisms (GCM) 10K type strain sequencing project: providing services to taxonomists for standard genome sequencing and annotation.</title>
        <authorList>
            <consortium name="The Broad Institute Genomics Platform"/>
            <consortium name="The Broad Institute Genome Sequencing Center for Infectious Disease"/>
            <person name="Wu L."/>
            <person name="Ma J."/>
        </authorList>
    </citation>
    <scope>NUCLEOTIDE SEQUENCE [LARGE SCALE GENOMIC DNA]</scope>
    <source>
        <strain evidence="3">JCM 12696</strain>
    </source>
</reference>
<evidence type="ECO:0000313" key="2">
    <source>
        <dbReference type="EMBL" id="GAA1173148.1"/>
    </source>
</evidence>
<protein>
    <recommendedName>
        <fullName evidence="1">Mannitol dehydrogenase C-terminal domain-containing protein</fullName>
    </recommendedName>
</protein>
<evidence type="ECO:0000313" key="3">
    <source>
        <dbReference type="Proteomes" id="UP001501371"/>
    </source>
</evidence>
<dbReference type="Proteomes" id="UP001501371">
    <property type="component" value="Unassembled WGS sequence"/>
</dbReference>
<sequence>MLYDEYLPSLTVPPDVDPDHYAGQLFDRWANTALGHRTRQVGSDGSVKLRQRVPDPALLHLRAGRMPHHLALTVAAYLCCVTPPPGFEPGPHAAAMADPARERLRAIVAGAAPGTGVRAAAAVRAVLESGLLGDGLTEHPEFAARVAELADVIVRNGPAGAAADALLATDGAPRPTD</sequence>
<proteinExistence type="predicted"/>
<dbReference type="InterPro" id="IPR013118">
    <property type="entry name" value="Mannitol_DH_C"/>
</dbReference>
<feature type="domain" description="Mannitol dehydrogenase C-terminal" evidence="1">
    <location>
        <begin position="2"/>
        <end position="148"/>
    </location>
</feature>
<comment type="caution">
    <text evidence="2">The sequence shown here is derived from an EMBL/GenBank/DDBJ whole genome shotgun (WGS) entry which is preliminary data.</text>
</comment>
<dbReference type="PANTHER" id="PTHR43362">
    <property type="entry name" value="MANNITOL DEHYDROGENASE DSF1-RELATED"/>
    <property type="match status" value="1"/>
</dbReference>
<dbReference type="InterPro" id="IPR013328">
    <property type="entry name" value="6PGD_dom2"/>
</dbReference>
<keyword evidence="3" id="KW-1185">Reference proteome</keyword>
<dbReference type="PANTHER" id="PTHR43362:SF1">
    <property type="entry name" value="MANNITOL DEHYDROGENASE 2-RELATED"/>
    <property type="match status" value="1"/>
</dbReference>
<accession>A0ABP4FF31</accession>